<dbReference type="PANTHER" id="PTHR32071:SF57">
    <property type="entry name" value="C4-DICARBOXYLATE TRANSPORT TRANSCRIPTIONAL REGULATORY PROTEIN DCTD"/>
    <property type="match status" value="1"/>
</dbReference>
<evidence type="ECO:0000256" key="2">
    <source>
        <dbReference type="ARBA" id="ARBA00022840"/>
    </source>
</evidence>
<dbReference type="InterPro" id="IPR009057">
    <property type="entry name" value="Homeodomain-like_sf"/>
</dbReference>
<dbReference type="STRING" id="146817.SAMN04488502_101600"/>
<dbReference type="Pfam" id="PF02954">
    <property type="entry name" value="HTH_8"/>
    <property type="match status" value="1"/>
</dbReference>
<dbReference type="NCBIfam" id="TIGR00229">
    <property type="entry name" value="sensory_box"/>
    <property type="match status" value="1"/>
</dbReference>
<keyword evidence="3" id="KW-0805">Transcription regulation</keyword>
<dbReference type="Proteomes" id="UP000214880">
    <property type="component" value="Unassembled WGS sequence"/>
</dbReference>
<evidence type="ECO:0000259" key="7">
    <source>
        <dbReference type="PROSITE" id="PS50045"/>
    </source>
</evidence>
<evidence type="ECO:0000313" key="9">
    <source>
        <dbReference type="EMBL" id="SDL70154.1"/>
    </source>
</evidence>
<dbReference type="GO" id="GO:0005524">
    <property type="term" value="F:ATP binding"/>
    <property type="evidence" value="ECO:0007669"/>
    <property type="project" value="UniProtKB-KW"/>
</dbReference>
<dbReference type="SMART" id="SM00382">
    <property type="entry name" value="AAA"/>
    <property type="match status" value="1"/>
</dbReference>
<dbReference type="Pfam" id="PF25601">
    <property type="entry name" value="AAA_lid_14"/>
    <property type="match status" value="1"/>
</dbReference>
<dbReference type="InterPro" id="IPR003593">
    <property type="entry name" value="AAA+_ATPase"/>
</dbReference>
<dbReference type="PROSITE" id="PS50045">
    <property type="entry name" value="SIGMA54_INTERACT_4"/>
    <property type="match status" value="1"/>
</dbReference>
<dbReference type="CDD" id="cd00130">
    <property type="entry name" value="PAS"/>
    <property type="match status" value="1"/>
</dbReference>
<dbReference type="Gene3D" id="1.10.8.60">
    <property type="match status" value="1"/>
</dbReference>
<evidence type="ECO:0000313" key="10">
    <source>
        <dbReference type="Proteomes" id="UP000214880"/>
    </source>
</evidence>
<dbReference type="InterPro" id="IPR025943">
    <property type="entry name" value="Sigma_54_int_dom_ATP-bd_2"/>
</dbReference>
<dbReference type="Gene3D" id="3.30.450.20">
    <property type="entry name" value="PAS domain"/>
    <property type="match status" value="1"/>
</dbReference>
<dbReference type="PROSITE" id="PS00675">
    <property type="entry name" value="SIGMA54_INTERACT_1"/>
    <property type="match status" value="1"/>
</dbReference>
<dbReference type="InterPro" id="IPR000014">
    <property type="entry name" value="PAS"/>
</dbReference>
<evidence type="ECO:0000256" key="3">
    <source>
        <dbReference type="ARBA" id="ARBA00023015"/>
    </source>
</evidence>
<dbReference type="EMBL" id="FNHB01000001">
    <property type="protein sequence ID" value="SDL70154.1"/>
    <property type="molecule type" value="Genomic_DNA"/>
</dbReference>
<dbReference type="AlphaFoldDB" id="A0A1G9M7P7"/>
<dbReference type="Gene3D" id="1.10.10.60">
    <property type="entry name" value="Homeodomain-like"/>
    <property type="match status" value="1"/>
</dbReference>
<dbReference type="InterPro" id="IPR027417">
    <property type="entry name" value="P-loop_NTPase"/>
</dbReference>
<dbReference type="InterPro" id="IPR035965">
    <property type="entry name" value="PAS-like_dom_sf"/>
</dbReference>
<dbReference type="PROSITE" id="PS50112">
    <property type="entry name" value="PAS"/>
    <property type="match status" value="1"/>
</dbReference>
<name>A0A1G9M7P7_9FIRM</name>
<organism evidence="9 10">
    <name type="scientific">Dendrosporobacter quercicolus</name>
    <dbReference type="NCBI Taxonomy" id="146817"/>
    <lineage>
        <taxon>Bacteria</taxon>
        <taxon>Bacillati</taxon>
        <taxon>Bacillota</taxon>
        <taxon>Negativicutes</taxon>
        <taxon>Selenomonadales</taxon>
        <taxon>Sporomusaceae</taxon>
        <taxon>Dendrosporobacter</taxon>
    </lineage>
</organism>
<evidence type="ECO:0000259" key="8">
    <source>
        <dbReference type="PROSITE" id="PS50112"/>
    </source>
</evidence>
<keyword evidence="10" id="KW-1185">Reference proteome</keyword>
<dbReference type="GO" id="GO:0006355">
    <property type="term" value="P:regulation of DNA-templated transcription"/>
    <property type="evidence" value="ECO:0007669"/>
    <property type="project" value="InterPro"/>
</dbReference>
<dbReference type="InterPro" id="IPR058031">
    <property type="entry name" value="AAA_lid_NorR"/>
</dbReference>
<dbReference type="CDD" id="cd00009">
    <property type="entry name" value="AAA"/>
    <property type="match status" value="1"/>
</dbReference>
<evidence type="ECO:0000256" key="5">
    <source>
        <dbReference type="ARBA" id="ARBA00023163"/>
    </source>
</evidence>
<dbReference type="FunFam" id="3.40.50.300:FF:000006">
    <property type="entry name" value="DNA-binding transcriptional regulator NtrC"/>
    <property type="match status" value="1"/>
</dbReference>
<dbReference type="SUPFAM" id="SSF46689">
    <property type="entry name" value="Homeodomain-like"/>
    <property type="match status" value="1"/>
</dbReference>
<reference evidence="9 10" key="1">
    <citation type="submission" date="2016-10" db="EMBL/GenBank/DDBJ databases">
        <authorList>
            <person name="de Groot N.N."/>
        </authorList>
    </citation>
    <scope>NUCLEOTIDE SEQUENCE [LARGE SCALE GENOMIC DNA]</scope>
    <source>
        <strain evidence="9 10">DSM 1736</strain>
    </source>
</reference>
<dbReference type="SMART" id="SM00091">
    <property type="entry name" value="PAS"/>
    <property type="match status" value="1"/>
</dbReference>
<keyword evidence="2" id="KW-0067">ATP-binding</keyword>
<feature type="domain" description="Sigma-54 factor interaction" evidence="7">
    <location>
        <begin position="190"/>
        <end position="419"/>
    </location>
</feature>
<dbReference type="Gene3D" id="3.40.50.300">
    <property type="entry name" value="P-loop containing nucleotide triphosphate hydrolases"/>
    <property type="match status" value="1"/>
</dbReference>
<gene>
    <name evidence="9" type="ORF">SAMN04488502_101600</name>
</gene>
<dbReference type="PANTHER" id="PTHR32071">
    <property type="entry name" value="TRANSCRIPTIONAL REGULATORY PROTEIN"/>
    <property type="match status" value="1"/>
</dbReference>
<accession>A0A1G9M7P7</accession>
<keyword evidence="1" id="KW-0547">Nucleotide-binding</keyword>
<feature type="coiled-coil region" evidence="6">
    <location>
        <begin position="156"/>
        <end position="183"/>
    </location>
</feature>
<dbReference type="Pfam" id="PF00158">
    <property type="entry name" value="Sigma54_activat"/>
    <property type="match status" value="1"/>
</dbReference>
<evidence type="ECO:0000256" key="4">
    <source>
        <dbReference type="ARBA" id="ARBA00023125"/>
    </source>
</evidence>
<evidence type="ECO:0000256" key="6">
    <source>
        <dbReference type="SAM" id="Coils"/>
    </source>
</evidence>
<keyword evidence="6" id="KW-0175">Coiled coil</keyword>
<dbReference type="SUPFAM" id="SSF55785">
    <property type="entry name" value="PYP-like sensor domain (PAS domain)"/>
    <property type="match status" value="1"/>
</dbReference>
<evidence type="ECO:0000256" key="1">
    <source>
        <dbReference type="ARBA" id="ARBA00022741"/>
    </source>
</evidence>
<dbReference type="InterPro" id="IPR002078">
    <property type="entry name" value="Sigma_54_int"/>
</dbReference>
<dbReference type="InterPro" id="IPR025944">
    <property type="entry name" value="Sigma_54_int_dom_CS"/>
</dbReference>
<dbReference type="Pfam" id="PF13426">
    <property type="entry name" value="PAS_9"/>
    <property type="match status" value="1"/>
</dbReference>
<dbReference type="PRINTS" id="PR01590">
    <property type="entry name" value="HTHFIS"/>
</dbReference>
<dbReference type="PROSITE" id="PS00676">
    <property type="entry name" value="SIGMA54_INTERACT_2"/>
    <property type="match status" value="1"/>
</dbReference>
<dbReference type="PROSITE" id="PS00688">
    <property type="entry name" value="SIGMA54_INTERACT_3"/>
    <property type="match status" value="1"/>
</dbReference>
<dbReference type="GO" id="GO:0043565">
    <property type="term" value="F:sequence-specific DNA binding"/>
    <property type="evidence" value="ECO:0007669"/>
    <property type="project" value="InterPro"/>
</dbReference>
<protein>
    <submittedName>
        <fullName evidence="9">PAS domain S-box-containing protein</fullName>
    </submittedName>
</protein>
<sequence>MRHLFFISRGGVLLDKLFSMDTAPVRNYLSSQQPEKVVALFEQLLMQYQVQQARFDALLNTVDEAVCMIDESDRVVVWNNLAEHLYGITAREIINKPIDQFFSNLLLTKVMKERRTVHEQQHTPCPDKHVLINARPVKLAGRVIGGVSAEKDITEVVQLNEQLSQTHEQVASLQLELDRVSTQSDSFSAIYGHSTAICEAISIARRVAATSAPVLLRGESGTGKELFAKAIHQASGLQGPFIAINCGAISPNLFESELFGYQPGAFTGADRNGKVGLLEQANGGTVLLDELGDMPREMQVKLLRTLQDKCFYRVGGGKPVAIDVRFIAATHRNLEAMIAQGDFREDLYYRLNVVSIVLPSLRERLDDIPELVHRGIKYYDTFYHKKITKVDPELMAALLQYSWPGNIRELFNVLERLVILADSSLLTLDNLPSTFRQAALAGGEPERRPQEINLVQTTGNIEKEMITVALAEAQFNKAVAAKKLGIPRSTLYYKMHKLGIECQ</sequence>
<proteinExistence type="predicted"/>
<dbReference type="InterPro" id="IPR002197">
    <property type="entry name" value="HTH_Fis"/>
</dbReference>
<keyword evidence="4" id="KW-0238">DNA-binding</keyword>
<dbReference type="InterPro" id="IPR025662">
    <property type="entry name" value="Sigma_54_int_dom_ATP-bd_1"/>
</dbReference>
<dbReference type="SUPFAM" id="SSF52540">
    <property type="entry name" value="P-loop containing nucleoside triphosphate hydrolases"/>
    <property type="match status" value="1"/>
</dbReference>
<feature type="domain" description="PAS" evidence="8">
    <location>
        <begin position="51"/>
        <end position="96"/>
    </location>
</feature>
<keyword evidence="5" id="KW-0804">Transcription</keyword>